<keyword evidence="1" id="KW-0479">Metal-binding</keyword>
<feature type="compositionally biased region" description="Low complexity" evidence="2">
    <location>
        <begin position="1376"/>
        <end position="1385"/>
    </location>
</feature>
<dbReference type="Gene3D" id="3.30.160.60">
    <property type="entry name" value="Classic Zinc Finger"/>
    <property type="match status" value="2"/>
</dbReference>
<feature type="compositionally biased region" description="Polar residues" evidence="2">
    <location>
        <begin position="690"/>
        <end position="701"/>
    </location>
</feature>
<proteinExistence type="predicted"/>
<dbReference type="PANTHER" id="PTHR21020:SF0">
    <property type="entry name" value="ZINC FINGER PROTEIN 800"/>
    <property type="match status" value="1"/>
</dbReference>
<feature type="compositionally biased region" description="Basic and acidic residues" evidence="2">
    <location>
        <begin position="364"/>
        <end position="379"/>
    </location>
</feature>
<feature type="compositionally biased region" description="Basic residues" evidence="2">
    <location>
        <begin position="878"/>
        <end position="891"/>
    </location>
</feature>
<evidence type="ECO:0000256" key="2">
    <source>
        <dbReference type="SAM" id="MobiDB-lite"/>
    </source>
</evidence>
<feature type="compositionally biased region" description="Basic and acidic residues" evidence="2">
    <location>
        <begin position="827"/>
        <end position="836"/>
    </location>
</feature>
<feature type="region of interest" description="Disordered" evidence="2">
    <location>
        <begin position="187"/>
        <end position="274"/>
    </location>
</feature>
<dbReference type="GO" id="GO:0008270">
    <property type="term" value="F:zinc ion binding"/>
    <property type="evidence" value="ECO:0007669"/>
    <property type="project" value="UniProtKB-KW"/>
</dbReference>
<accession>A0AA89BRC9</accession>
<feature type="compositionally biased region" description="Polar residues" evidence="2">
    <location>
        <begin position="934"/>
        <end position="943"/>
    </location>
</feature>
<feature type="compositionally biased region" description="Acidic residues" evidence="2">
    <location>
        <begin position="902"/>
        <end position="927"/>
    </location>
</feature>
<evidence type="ECO:0000259" key="3">
    <source>
        <dbReference type="PROSITE" id="PS50157"/>
    </source>
</evidence>
<feature type="region of interest" description="Disordered" evidence="2">
    <location>
        <begin position="97"/>
        <end position="144"/>
    </location>
</feature>
<feature type="compositionally biased region" description="Polar residues" evidence="2">
    <location>
        <begin position="1048"/>
        <end position="1060"/>
    </location>
</feature>
<feature type="domain" description="C2H2-type" evidence="3">
    <location>
        <begin position="447"/>
        <end position="475"/>
    </location>
</feature>
<evidence type="ECO:0000313" key="4">
    <source>
        <dbReference type="EMBL" id="KAK3088226.1"/>
    </source>
</evidence>
<feature type="region of interest" description="Disordered" evidence="2">
    <location>
        <begin position="788"/>
        <end position="864"/>
    </location>
</feature>
<feature type="compositionally biased region" description="Acidic residues" evidence="2">
    <location>
        <begin position="621"/>
        <end position="634"/>
    </location>
</feature>
<feature type="domain" description="C2H2-type" evidence="3">
    <location>
        <begin position="564"/>
        <end position="592"/>
    </location>
</feature>
<keyword evidence="1" id="KW-0862">Zinc</keyword>
<feature type="compositionally biased region" description="Basic and acidic residues" evidence="2">
    <location>
        <begin position="1061"/>
        <end position="1074"/>
    </location>
</feature>
<sequence length="1637" mass="182072">MSDSEEDDTDNIDFSVISNSIEIGGTMVEQIMNGIHYGSAEVRNLLRNECDFIMECKVCRNLFRSFPNFVAHKRVYCTEIYASRLFNPISSLSSQRTSEETVVVQPTSPTPSTESKKSQKQKPANVVEELKKKQKPTNVVEELKKNSFNGKSSAYKVYSKASEKVEAEKIKTKVSKVVLTPISTNPNAMFVSVSSDSSSKTEKSGTEKSDFSSTKDLNIPKSTSVEPTPKSVTSETMTKSATSQPTLKSVTSQLTPKSVTSHPTQSATTSALGDSMLRRILERRDEPKTLNKIIVEDKTPEKTSIALSRSPRKKREEVNSGSVSSTKTPVRGEGNTKSAPKSPVKEIGSVPKSPVKGIGSVTKTSDKGTRDTNLEKSKEPPLLGKVSLRPVQSNLGSEHRSNLTKLSKQGFVHISRLQCLICGSVFASKKSLSNHMSYTHSEKMFIYPCLLCSKKYNRFFGVTRHLQKYHNQSHQDIIKMTPKLKEIAYENTQLNARNQSVKAAKGKMIQTSAKAKAAPDEEDVKVKTVKKYYKSSLRFERQKKIIVVPQLSKSSSPSKAMALYKCTGCEKTFLKRASCSEHVRICQAVNFPLLSAKFAEKKRPKNKLQQKESEEQQSSGSEEESMCISEEGETLEQRNIPVKESPKKSKEDKDTSPIKERVIQTRRSAAAQYMKTRFLDKRRAIVKQNAIKTSRSASARNVSKKEASTSKSGTPEKTMSPKKSNSSDQQDRNSSADRNLFNLFNKIWDSKAIIITGFREKNFKVFTFKSNTDGNKIQAVFSLTLSPDKKSDVSRSSTPLSESKTQKATSNKGSIISSCLESNSRLKSADEEKQETPSDSASLSSATRLKEQDLGSESEVSDYDGPSRVIVTSVKDAKTKRVASRGKRSKHIFALQGKISADESDLENGNSDDESGSSEKEEDENKEDVDTTKCESPNQVQEVQESRSRRKQKMVVREIDEVDGSSFDEKSTKSKSGSRKSTGKITDEKKSKSSASKEKSPVETRRSRNFDDTGKISLDNIIYTSRERKLKSRNSDDSNSDTNQTQTKNSSKTEQSPSSNMEDKTGATKTKNEGSESMNAGNVDSKDNVIHQSVQLSSKALKLVPYPSTSTGQNDIVDYITHDSDVAGTTRIRHRSLESYSVPLGNVEQVSIAGARLVPNLTNLHMKSVQNKNLEELFNKKLMDASIRPTRGQILNERQNLLANCSVKDVTQNKNVVCIEEIWVDKKHGEPLEKVKTNTIVVQDGKEVPQPETIVVEKPTKPAAKKMYVIDLDSTGETKPKCLDSKHIESLIDSNSLKCKHCCTTFASYGNLRRHVVRHLGWKRYKCKLCKFTSYNRSECSTHLLRAHAEKCITTSVSSYIIDLNKEASKARTQKKQQTLQKNLQSGEEEEDQTKRKMNLRRGAQQKNDNSKKSPIKKGKKKTPSESNVKSDDDTPQSNTPSKNSSGRNTGRNRKRKRSLDDEEGQGERKARFDAGQSESPRKRSASYDEACTNRPLSKNEIHDLCDELTSASDTENDQNSSTSPVQKLEPNVATMASVLEWAKRVRFTKKGRSNLRRLSSPVKKEEKPDADDVMSKSLDGTSSSAMELHEGSAEVSNVPTSSNNDAATGCRQQTKTCDVPILSKITVKEEKIEECS</sequence>
<feature type="compositionally biased region" description="Polar residues" evidence="2">
    <location>
        <begin position="1510"/>
        <end position="1526"/>
    </location>
</feature>
<feature type="compositionally biased region" description="Polar residues" evidence="2">
    <location>
        <begin position="709"/>
        <end position="723"/>
    </location>
</feature>
<protein>
    <recommendedName>
        <fullName evidence="3">C2H2-type domain-containing protein</fullName>
    </recommendedName>
</protein>
<feature type="compositionally biased region" description="Basic and acidic residues" evidence="2">
    <location>
        <begin position="199"/>
        <end position="210"/>
    </location>
</feature>
<dbReference type="EMBL" id="VSWD01000011">
    <property type="protein sequence ID" value="KAK3088226.1"/>
    <property type="molecule type" value="Genomic_DNA"/>
</dbReference>
<feature type="compositionally biased region" description="Polar residues" evidence="2">
    <location>
        <begin position="794"/>
        <end position="826"/>
    </location>
</feature>
<feature type="region of interest" description="Disordered" evidence="2">
    <location>
        <begin position="876"/>
        <end position="1087"/>
    </location>
</feature>
<organism evidence="4 5">
    <name type="scientific">Pinctada imbricata</name>
    <name type="common">Atlantic pearl-oyster</name>
    <name type="synonym">Pinctada martensii</name>
    <dbReference type="NCBI Taxonomy" id="66713"/>
    <lineage>
        <taxon>Eukaryota</taxon>
        <taxon>Metazoa</taxon>
        <taxon>Spiralia</taxon>
        <taxon>Lophotrochozoa</taxon>
        <taxon>Mollusca</taxon>
        <taxon>Bivalvia</taxon>
        <taxon>Autobranchia</taxon>
        <taxon>Pteriomorphia</taxon>
        <taxon>Pterioida</taxon>
        <taxon>Pterioidea</taxon>
        <taxon>Pteriidae</taxon>
        <taxon>Pinctada</taxon>
    </lineage>
</organism>
<dbReference type="InterPro" id="IPR013087">
    <property type="entry name" value="Znf_C2H2_type"/>
</dbReference>
<dbReference type="SUPFAM" id="SSF57667">
    <property type="entry name" value="beta-beta-alpha zinc fingers"/>
    <property type="match status" value="1"/>
</dbReference>
<gene>
    <name evidence="4" type="ORF">FSP39_016364</name>
</gene>
<feature type="compositionally biased region" description="Polar residues" evidence="2">
    <location>
        <begin position="1595"/>
        <end position="1613"/>
    </location>
</feature>
<dbReference type="InterPro" id="IPR039149">
    <property type="entry name" value="ZNF800"/>
</dbReference>
<feature type="compositionally biased region" description="Basic and acidic residues" evidence="2">
    <location>
        <begin position="644"/>
        <end position="663"/>
    </location>
</feature>
<evidence type="ECO:0000256" key="1">
    <source>
        <dbReference type="PROSITE-ProRule" id="PRU00042"/>
    </source>
</evidence>
<dbReference type="InterPro" id="IPR036236">
    <property type="entry name" value="Znf_C2H2_sf"/>
</dbReference>
<feature type="region of interest" description="Disordered" evidence="2">
    <location>
        <begin position="1369"/>
        <end position="1531"/>
    </location>
</feature>
<dbReference type="PROSITE" id="PS50157">
    <property type="entry name" value="ZINC_FINGER_C2H2_2"/>
    <property type="match status" value="4"/>
</dbReference>
<feature type="region of interest" description="Disordered" evidence="2">
    <location>
        <begin position="302"/>
        <end position="382"/>
    </location>
</feature>
<keyword evidence="5" id="KW-1185">Reference proteome</keyword>
<dbReference type="PANTHER" id="PTHR21020">
    <property type="entry name" value="ZINC FINGER PROTEIN 800"/>
    <property type="match status" value="1"/>
</dbReference>
<feature type="compositionally biased region" description="Low complexity" evidence="2">
    <location>
        <begin position="100"/>
        <end position="113"/>
    </location>
</feature>
<name>A0AA89BRC9_PINIB</name>
<feature type="compositionally biased region" description="Polar residues" evidence="2">
    <location>
        <begin position="319"/>
        <end position="328"/>
    </location>
</feature>
<dbReference type="Proteomes" id="UP001186944">
    <property type="component" value="Unassembled WGS sequence"/>
</dbReference>
<feature type="compositionally biased region" description="Polar residues" evidence="2">
    <location>
        <begin position="837"/>
        <end position="847"/>
    </location>
</feature>
<feature type="region of interest" description="Disordered" evidence="2">
    <location>
        <begin position="1551"/>
        <end position="1613"/>
    </location>
</feature>
<feature type="domain" description="C2H2-type" evidence="3">
    <location>
        <begin position="1297"/>
        <end position="1324"/>
    </location>
</feature>
<dbReference type="SMART" id="SM00355">
    <property type="entry name" value="ZnF_C2H2"/>
    <property type="match status" value="6"/>
</dbReference>
<feature type="region of interest" description="Disordered" evidence="2">
    <location>
        <begin position="690"/>
        <end position="734"/>
    </location>
</feature>
<reference evidence="4" key="1">
    <citation type="submission" date="2019-08" db="EMBL/GenBank/DDBJ databases">
        <title>The improved chromosome-level genome for the pearl oyster Pinctada fucata martensii using PacBio sequencing and Hi-C.</title>
        <authorList>
            <person name="Zheng Z."/>
        </authorList>
    </citation>
    <scope>NUCLEOTIDE SEQUENCE</scope>
    <source>
        <strain evidence="4">ZZ-2019</strain>
        <tissue evidence="4">Adductor muscle</tissue>
    </source>
</reference>
<comment type="caution">
    <text evidence="4">The sequence shown here is derived from an EMBL/GenBank/DDBJ whole genome shotgun (WGS) entry which is preliminary data.</text>
</comment>
<dbReference type="PROSITE" id="PS00028">
    <property type="entry name" value="ZINC_FINGER_C2H2_1"/>
    <property type="match status" value="3"/>
</dbReference>
<feature type="domain" description="C2H2-type" evidence="3">
    <location>
        <begin position="417"/>
        <end position="445"/>
    </location>
</feature>
<evidence type="ECO:0000313" key="5">
    <source>
        <dbReference type="Proteomes" id="UP001186944"/>
    </source>
</evidence>
<feature type="region of interest" description="Disordered" evidence="2">
    <location>
        <begin position="602"/>
        <end position="666"/>
    </location>
</feature>
<feature type="compositionally biased region" description="Basic and acidic residues" evidence="2">
    <location>
        <begin position="985"/>
        <end position="1014"/>
    </location>
</feature>
<feature type="compositionally biased region" description="Polar residues" evidence="2">
    <location>
        <begin position="211"/>
        <end position="272"/>
    </location>
</feature>
<keyword evidence="1" id="KW-0863">Zinc-finger</keyword>